<accession>A0A8T6QL09</accession>
<proteinExistence type="predicted"/>
<dbReference type="AlphaFoldDB" id="A0A8T6QL09"/>
<evidence type="ECO:0000313" key="2">
    <source>
        <dbReference type="EMBL" id="NEV66057.1"/>
    </source>
</evidence>
<evidence type="ECO:0000313" key="3">
    <source>
        <dbReference type="Proteomes" id="UP000031561"/>
    </source>
</evidence>
<dbReference type="EMBL" id="JTHE02000003">
    <property type="protein sequence ID" value="NEV66057.1"/>
    <property type="molecule type" value="Genomic_DNA"/>
</dbReference>
<dbReference type="Proteomes" id="UP000031561">
    <property type="component" value="Unassembled WGS sequence"/>
</dbReference>
<gene>
    <name evidence="1" type="ORF">QQ91_0012865</name>
    <name evidence="2" type="ORF">QQ91_002885</name>
</gene>
<reference evidence="1" key="4">
    <citation type="submission" date="2022-06" db="EMBL/GenBank/DDBJ databases">
        <authorList>
            <person name="Chandrababunaidu M."/>
            <person name="Sen D."/>
            <person name="Tripathy S."/>
        </authorList>
    </citation>
    <scope>NUCLEOTIDE SEQUENCE</scope>
    <source>
        <strain evidence="1">BDU141951</strain>
        <plasmid evidence="1">unnamed5</plasmid>
    </source>
</reference>
<dbReference type="EMBL" id="JTHE03000075">
    <property type="protein sequence ID" value="MCM1983709.1"/>
    <property type="molecule type" value="Genomic_DNA"/>
</dbReference>
<reference evidence="2" key="3">
    <citation type="submission" date="2020-02" db="EMBL/GenBank/DDBJ databases">
        <authorList>
            <person name="Sarangi A.N."/>
            <person name="Ghosh S."/>
            <person name="Mukherjee M."/>
            <person name="Tripathy S."/>
        </authorList>
    </citation>
    <scope>NUCLEOTIDE SEQUENCE</scope>
    <source>
        <strain evidence="2">BDU141951</strain>
    </source>
</reference>
<evidence type="ECO:0000313" key="1">
    <source>
        <dbReference type="EMBL" id="MCM1983709.1"/>
    </source>
</evidence>
<name>A0A8T6QL09_9CYAN</name>
<protein>
    <submittedName>
        <fullName evidence="2">Uncharacterized protein</fullName>
    </submittedName>
</protein>
<organism evidence="2">
    <name type="scientific">Lyngbya confervoides BDU141951</name>
    <dbReference type="NCBI Taxonomy" id="1574623"/>
    <lineage>
        <taxon>Bacteria</taxon>
        <taxon>Bacillati</taxon>
        <taxon>Cyanobacteriota</taxon>
        <taxon>Cyanophyceae</taxon>
        <taxon>Oscillatoriophycideae</taxon>
        <taxon>Oscillatoriales</taxon>
        <taxon>Microcoleaceae</taxon>
        <taxon>Lyngbya</taxon>
    </lineage>
</organism>
<comment type="caution">
    <text evidence="2">The sequence shown here is derived from an EMBL/GenBank/DDBJ whole genome shotgun (WGS) entry which is preliminary data.</text>
</comment>
<geneLocation type="plasmid" evidence="1">
    <name>unnamed5</name>
</geneLocation>
<keyword evidence="1" id="KW-0614">Plasmid</keyword>
<sequence>MSLTTDTPVTRRSLSPLRINRDRLLHRLDQLAQVGAIYGAELWAMPENM</sequence>
<reference evidence="2" key="1">
    <citation type="submission" date="2014-11" db="EMBL/GenBank/DDBJ databases">
        <authorList>
            <person name="Malar M.C."/>
            <person name="Sen D."/>
            <person name="Tripathy S."/>
        </authorList>
    </citation>
    <scope>NUCLEOTIDE SEQUENCE</scope>
    <source>
        <strain evidence="2">BDU141951</strain>
        <plasmid evidence="1">unnamed5</plasmid>
    </source>
</reference>
<reference evidence="2 3" key="2">
    <citation type="journal article" date="2015" name="Genome Announc.">
        <title>Draft Genome Sequence of Filamentous Marine Cyanobacterium Lyngbya confervoides Strain BDU141951.</title>
        <authorList>
            <person name="Chandrababunaidu M.M."/>
            <person name="Sen D."/>
            <person name="Tripathy S."/>
        </authorList>
    </citation>
    <scope>NUCLEOTIDE SEQUENCE</scope>
    <source>
        <strain evidence="2 3">BDU141951</strain>
    </source>
</reference>
<dbReference type="RefSeq" id="WP_160299493.1">
    <property type="nucleotide sequence ID" value="NZ_JTHE03000075.1"/>
</dbReference>
<keyword evidence="3" id="KW-1185">Reference proteome</keyword>